<dbReference type="CDD" id="cd23835">
    <property type="entry name" value="DRWD-N_CENP-O"/>
    <property type="match status" value="1"/>
</dbReference>
<evidence type="ECO:0000313" key="10">
    <source>
        <dbReference type="Ensembl" id="ENSCMMP00000004783.1"/>
    </source>
</evidence>
<keyword evidence="7" id="KW-0137">Centromere</keyword>
<evidence type="ECO:0000256" key="9">
    <source>
        <dbReference type="SAM" id="SignalP"/>
    </source>
</evidence>
<protein>
    <recommendedName>
        <fullName evidence="4">Centromere protein O</fullName>
    </recommendedName>
</protein>
<evidence type="ECO:0000256" key="5">
    <source>
        <dbReference type="ARBA" id="ARBA00022454"/>
    </source>
</evidence>
<keyword evidence="8" id="KW-0175">Coiled coil</keyword>
<dbReference type="GO" id="GO:0031511">
    <property type="term" value="C:Mis6-Sim4 complex"/>
    <property type="evidence" value="ECO:0007669"/>
    <property type="project" value="TreeGrafter"/>
</dbReference>
<dbReference type="Proteomes" id="UP000694556">
    <property type="component" value="Chromosome 3"/>
</dbReference>
<keyword evidence="9" id="KW-0732">Signal</keyword>
<evidence type="ECO:0000256" key="7">
    <source>
        <dbReference type="ARBA" id="ARBA00023328"/>
    </source>
</evidence>
<sequence length="409" mass="45594">MSLRPPQNLSGGVPWPPGVPLLPLILLDGGLWAAPCPPAPPQNVLGGVSWPPRVPQTPPTTLWGASPSQAILCAPDPHIPITGGLQAAPCPPDPHIPPHSPPNPWMCTPTPKFGGPRPGPQARVLAYLERLEAQGRESARKQEEEEQQEQKLAELKAKVQELRAWRDKLRAKLELQQKGLLEKDSFKMDAEHPSAWAVLEWKIQILRDLLQLFYLTGINGKLTRRGVCFCITTAFEGTYLQSYYLDVLTRPEVRIQCHSVPIFIPLEQIARKHLQTDMRRFLVVLFDHLNAYDGRRYQVDQLQEHFSGRLEGTLQRNSLCNLVVFRYNVSGDSGSFLFSAKLFYSDLCCSLPTEAIVSCMPNAPAELAEMAAAHSEMFRRLALHKAFASFSKAEETQDQAPINPPGSPQ</sequence>
<dbReference type="PANTHER" id="PTHR14582:SF1">
    <property type="entry name" value="CENTROMERE PROTEIN O"/>
    <property type="match status" value="1"/>
</dbReference>
<evidence type="ECO:0000256" key="2">
    <source>
        <dbReference type="ARBA" id="ARBA00004584"/>
    </source>
</evidence>
<organism evidence="10 11">
    <name type="scientific">Cairina moschata</name>
    <name type="common">Muscovy duck</name>
    <dbReference type="NCBI Taxonomy" id="8855"/>
    <lineage>
        <taxon>Eukaryota</taxon>
        <taxon>Metazoa</taxon>
        <taxon>Chordata</taxon>
        <taxon>Craniata</taxon>
        <taxon>Vertebrata</taxon>
        <taxon>Euteleostomi</taxon>
        <taxon>Archelosauria</taxon>
        <taxon>Archosauria</taxon>
        <taxon>Dinosauria</taxon>
        <taxon>Saurischia</taxon>
        <taxon>Theropoda</taxon>
        <taxon>Coelurosauria</taxon>
        <taxon>Aves</taxon>
        <taxon>Neognathae</taxon>
        <taxon>Galloanserae</taxon>
        <taxon>Anseriformes</taxon>
        <taxon>Anatidae</taxon>
        <taxon>Anatinae</taxon>
        <taxon>Cairina</taxon>
    </lineage>
</organism>
<evidence type="ECO:0000256" key="1">
    <source>
        <dbReference type="ARBA" id="ARBA00004123"/>
    </source>
</evidence>
<dbReference type="PANTHER" id="PTHR14582">
    <property type="entry name" value="INNER KINETOCHORE SUBUNIT MAL2"/>
    <property type="match status" value="1"/>
</dbReference>
<evidence type="ECO:0000256" key="3">
    <source>
        <dbReference type="ARBA" id="ARBA00007321"/>
    </source>
</evidence>
<evidence type="ECO:0000256" key="8">
    <source>
        <dbReference type="SAM" id="Coils"/>
    </source>
</evidence>
<feature type="signal peptide" evidence="9">
    <location>
        <begin position="1"/>
        <end position="33"/>
    </location>
</feature>
<accession>A0A8C3BGJ4</accession>
<comment type="similarity">
    <text evidence="3">Belongs to the CENP-O/MCM21 family.</text>
</comment>
<dbReference type="Pfam" id="PF09496">
    <property type="entry name" value="CENP-O"/>
    <property type="match status" value="1"/>
</dbReference>
<evidence type="ECO:0000256" key="4">
    <source>
        <dbReference type="ARBA" id="ARBA00016395"/>
    </source>
</evidence>
<reference evidence="10" key="3">
    <citation type="submission" date="2025-09" db="UniProtKB">
        <authorList>
            <consortium name="Ensembl"/>
        </authorList>
    </citation>
    <scope>IDENTIFICATION</scope>
</reference>
<keyword evidence="5" id="KW-0158">Chromosome</keyword>
<dbReference type="Ensembl" id="ENSCMMT00000005332.1">
    <property type="protein sequence ID" value="ENSCMMP00000004783.1"/>
    <property type="gene ID" value="ENSCMMG00000002979.1"/>
</dbReference>
<keyword evidence="6" id="KW-0539">Nucleus</keyword>
<feature type="chain" id="PRO_5034667201" description="Centromere protein O" evidence="9">
    <location>
        <begin position="34"/>
        <end position="409"/>
    </location>
</feature>
<dbReference type="CDD" id="cd23836">
    <property type="entry name" value="DRWD-C_CENP-O"/>
    <property type="match status" value="1"/>
</dbReference>
<dbReference type="InterPro" id="IPR018464">
    <property type="entry name" value="CENP-O"/>
</dbReference>
<name>A0A8C3BGJ4_CAIMO</name>
<feature type="coiled-coil region" evidence="8">
    <location>
        <begin position="128"/>
        <end position="172"/>
    </location>
</feature>
<dbReference type="AlphaFoldDB" id="A0A8C3BGJ4"/>
<evidence type="ECO:0000256" key="6">
    <source>
        <dbReference type="ARBA" id="ARBA00023242"/>
    </source>
</evidence>
<evidence type="ECO:0000313" key="11">
    <source>
        <dbReference type="Proteomes" id="UP000694556"/>
    </source>
</evidence>
<reference evidence="10" key="1">
    <citation type="submission" date="2018-09" db="EMBL/GenBank/DDBJ databases">
        <title>Common duck and Muscovy duck high density SNP chip.</title>
        <authorList>
            <person name="Vignal A."/>
            <person name="Thebault N."/>
            <person name="Warren W.C."/>
        </authorList>
    </citation>
    <scope>NUCLEOTIDE SEQUENCE [LARGE SCALE GENOMIC DNA]</scope>
</reference>
<dbReference type="GO" id="GO:0005634">
    <property type="term" value="C:nucleus"/>
    <property type="evidence" value="ECO:0007669"/>
    <property type="project" value="UniProtKB-SubCell"/>
</dbReference>
<comment type="subcellular location">
    <subcellularLocation>
        <location evidence="2">Chromosome</location>
        <location evidence="2">Centromere</location>
    </subcellularLocation>
    <subcellularLocation>
        <location evidence="1">Nucleus</location>
    </subcellularLocation>
</comment>
<reference evidence="10" key="2">
    <citation type="submission" date="2025-08" db="UniProtKB">
        <authorList>
            <consortium name="Ensembl"/>
        </authorList>
    </citation>
    <scope>IDENTIFICATION</scope>
</reference>
<proteinExistence type="inferred from homology"/>
<keyword evidence="11" id="KW-1185">Reference proteome</keyword>